<evidence type="ECO:0000256" key="1">
    <source>
        <dbReference type="SAM" id="Phobius"/>
    </source>
</evidence>
<reference evidence="2" key="1">
    <citation type="submission" date="2021-01" db="EMBL/GenBank/DDBJ databases">
        <title>Whole genome shotgun sequence of Dactylosporangium siamense NBRC 106093.</title>
        <authorList>
            <person name="Komaki H."/>
            <person name="Tamura T."/>
        </authorList>
    </citation>
    <scope>NUCLEOTIDE SEQUENCE</scope>
    <source>
        <strain evidence="2">NBRC 106093</strain>
    </source>
</reference>
<protein>
    <submittedName>
        <fullName evidence="2">Uncharacterized protein</fullName>
    </submittedName>
</protein>
<keyword evidence="1" id="KW-0812">Transmembrane</keyword>
<dbReference type="Proteomes" id="UP000660611">
    <property type="component" value="Unassembled WGS sequence"/>
</dbReference>
<keyword evidence="1" id="KW-1133">Transmembrane helix</keyword>
<dbReference type="RefSeq" id="WP_203852858.1">
    <property type="nucleotide sequence ID" value="NZ_BAAAVW010000031.1"/>
</dbReference>
<dbReference type="AlphaFoldDB" id="A0A919UH49"/>
<evidence type="ECO:0000313" key="2">
    <source>
        <dbReference type="EMBL" id="GIG51250.1"/>
    </source>
</evidence>
<proteinExistence type="predicted"/>
<gene>
    <name evidence="2" type="ORF">Dsi01nite_092910</name>
</gene>
<feature type="transmembrane region" description="Helical" evidence="1">
    <location>
        <begin position="28"/>
        <end position="46"/>
    </location>
</feature>
<name>A0A919UH49_9ACTN</name>
<accession>A0A919UH49</accession>
<keyword evidence="1" id="KW-0472">Membrane</keyword>
<evidence type="ECO:0000313" key="3">
    <source>
        <dbReference type="Proteomes" id="UP000660611"/>
    </source>
</evidence>
<comment type="caution">
    <text evidence="2">The sequence shown here is derived from an EMBL/GenBank/DDBJ whole genome shotgun (WGS) entry which is preliminary data.</text>
</comment>
<sequence length="47" mass="4775">MSIVLLGLAGLLVGGAIQLRQQSTSKVPFVITLLLAALSAAGGLLWL</sequence>
<keyword evidence="3" id="KW-1185">Reference proteome</keyword>
<dbReference type="EMBL" id="BONQ01000151">
    <property type="protein sequence ID" value="GIG51250.1"/>
    <property type="molecule type" value="Genomic_DNA"/>
</dbReference>
<organism evidence="2 3">
    <name type="scientific">Dactylosporangium siamense</name>
    <dbReference type="NCBI Taxonomy" id="685454"/>
    <lineage>
        <taxon>Bacteria</taxon>
        <taxon>Bacillati</taxon>
        <taxon>Actinomycetota</taxon>
        <taxon>Actinomycetes</taxon>
        <taxon>Micromonosporales</taxon>
        <taxon>Micromonosporaceae</taxon>
        <taxon>Dactylosporangium</taxon>
    </lineage>
</organism>